<evidence type="ECO:0000256" key="10">
    <source>
        <dbReference type="RuleBase" id="RU003651"/>
    </source>
</evidence>
<dbReference type="RefSeq" id="WP_013327065.1">
    <property type="nucleotide sequence ID" value="NC_014506.1"/>
</dbReference>
<keyword evidence="7" id="KW-0862">Zinc</keyword>
<dbReference type="HOGENOM" id="CLU_000688_16_2_7"/>
<dbReference type="Pfam" id="PF00004">
    <property type="entry name" value="AAA"/>
    <property type="match status" value="1"/>
</dbReference>
<comment type="similarity">
    <text evidence="10">Belongs to the AAA ATPase family.</text>
</comment>
<dbReference type="SUPFAM" id="SSF52540">
    <property type="entry name" value="P-loop containing nucleoside triphosphate hydrolases"/>
    <property type="match status" value="1"/>
</dbReference>
<feature type="transmembrane region" description="Helical" evidence="11">
    <location>
        <begin position="92"/>
        <end position="113"/>
    </location>
</feature>
<evidence type="ECO:0000256" key="2">
    <source>
        <dbReference type="ARBA" id="ARBA00010044"/>
    </source>
</evidence>
<dbReference type="GO" id="GO:0006508">
    <property type="term" value="P:proteolysis"/>
    <property type="evidence" value="ECO:0007669"/>
    <property type="project" value="UniProtKB-KW"/>
</dbReference>
<dbReference type="KEGG" id="sua:Saut_1264"/>
<dbReference type="EMBL" id="CP002205">
    <property type="protein sequence ID" value="ADN09312.1"/>
    <property type="molecule type" value="Genomic_DNA"/>
</dbReference>
<dbReference type="Gene3D" id="3.40.50.300">
    <property type="entry name" value="P-loop containing nucleotide triphosphate hydrolases"/>
    <property type="match status" value="1"/>
</dbReference>
<name>E0UTE7_SULAO</name>
<evidence type="ECO:0000256" key="6">
    <source>
        <dbReference type="ARBA" id="ARBA00022801"/>
    </source>
</evidence>
<evidence type="ECO:0000256" key="9">
    <source>
        <dbReference type="ARBA" id="ARBA00023049"/>
    </source>
</evidence>
<dbReference type="AlphaFoldDB" id="E0UTE7"/>
<keyword evidence="14" id="KW-1185">Reference proteome</keyword>
<feature type="transmembrane region" description="Helical" evidence="11">
    <location>
        <begin position="9"/>
        <end position="27"/>
    </location>
</feature>
<keyword evidence="9" id="KW-0482">Metalloprotease</keyword>
<feature type="domain" description="AAA+ ATPase" evidence="12">
    <location>
        <begin position="185"/>
        <end position="321"/>
    </location>
</feature>
<dbReference type="GO" id="GO:0005886">
    <property type="term" value="C:plasma membrane"/>
    <property type="evidence" value="ECO:0007669"/>
    <property type="project" value="TreeGrafter"/>
</dbReference>
<dbReference type="STRING" id="563040.Saut_1264"/>
<protein>
    <submittedName>
        <fullName evidence="13">AAA ATPase central domain protein</fullName>
    </submittedName>
</protein>
<dbReference type="InterPro" id="IPR000642">
    <property type="entry name" value="Peptidase_M41"/>
</dbReference>
<dbReference type="PROSITE" id="PS00674">
    <property type="entry name" value="AAA"/>
    <property type="match status" value="1"/>
</dbReference>
<evidence type="ECO:0000256" key="3">
    <source>
        <dbReference type="ARBA" id="ARBA00022670"/>
    </source>
</evidence>
<dbReference type="Pfam" id="PF01434">
    <property type="entry name" value="Peptidase_M41"/>
    <property type="match status" value="1"/>
</dbReference>
<evidence type="ECO:0000256" key="1">
    <source>
        <dbReference type="ARBA" id="ARBA00001947"/>
    </source>
</evidence>
<sequence length="551" mass="61847">MPESKINRIAIYVSAFIIIILILFALLRDNADAITLNQAKEFLKSHSVQKVVATKKYVYIKTKNGYYKIPSSQVSPNMFVDYKVEVDNESNILIYLLLLVLFLGLGSLVFRMWQKKSLNEIFSSNRLKSNSAAAPNSMVNTQIEAIKSDVSFDDIGGISDVKVELEEIIDFMKNPKRYKNFGARMPKGVLLVGPPGVGKTMIAKAVAHEAGVPFYYQSGASFVQIYVGMGAKRVHELFAAAKKNAPSIIFIDEIDAVGKKRDGNRNDEREATLNQLLTEMDGFEGSSGVIVVAATNKIDVLDSALLRAGRFDRRIFVELPTKREREAVLLKYLQNVPHDLDVKIVANMTVGFNGAALAALVNEAALLALRQNDFHVTLEHFEQVKDKVIFGKKKLQMLNERQKAFRATYQAGKVVVATYYDIAFEKLMLSNEKLTPATDEPFIKQELESRVKMFLAGIAACDIKYNEHASSAKDDLDEAKELVEKMCREYGMGSSLLPDEKEQKLLLKRLYEECNVLLESLLGVLKKVEDVLLERESITKTEVKEYLDEVL</sequence>
<proteinExistence type="inferred from homology"/>
<dbReference type="SUPFAM" id="SSF140990">
    <property type="entry name" value="FtsH protease domain-like"/>
    <property type="match status" value="1"/>
</dbReference>
<dbReference type="PANTHER" id="PTHR23076">
    <property type="entry name" value="METALLOPROTEASE M41 FTSH"/>
    <property type="match status" value="1"/>
</dbReference>
<comment type="cofactor">
    <cofactor evidence="1">
        <name>Zn(2+)</name>
        <dbReference type="ChEBI" id="CHEBI:29105"/>
    </cofactor>
</comment>
<evidence type="ECO:0000256" key="7">
    <source>
        <dbReference type="ARBA" id="ARBA00022833"/>
    </source>
</evidence>
<keyword evidence="4" id="KW-0479">Metal-binding</keyword>
<keyword evidence="11" id="KW-0472">Membrane</keyword>
<dbReference type="Gene3D" id="1.20.58.760">
    <property type="entry name" value="Peptidase M41"/>
    <property type="match status" value="1"/>
</dbReference>
<dbReference type="GO" id="GO:0005737">
    <property type="term" value="C:cytoplasm"/>
    <property type="evidence" value="ECO:0007669"/>
    <property type="project" value="UniProtKB-ARBA"/>
</dbReference>
<keyword evidence="8 10" id="KW-0067">ATP-binding</keyword>
<evidence type="ECO:0000256" key="8">
    <source>
        <dbReference type="ARBA" id="ARBA00022840"/>
    </source>
</evidence>
<gene>
    <name evidence="13" type="ordered locus">Saut_1264</name>
</gene>
<dbReference type="InterPro" id="IPR003593">
    <property type="entry name" value="AAA+_ATPase"/>
</dbReference>
<dbReference type="Gene3D" id="1.10.8.60">
    <property type="match status" value="1"/>
</dbReference>
<dbReference type="PRINTS" id="PR00830">
    <property type="entry name" value="ENDOLAPTASE"/>
</dbReference>
<evidence type="ECO:0000313" key="14">
    <source>
        <dbReference type="Proteomes" id="UP000007803"/>
    </source>
</evidence>
<dbReference type="GO" id="GO:0005524">
    <property type="term" value="F:ATP binding"/>
    <property type="evidence" value="ECO:0007669"/>
    <property type="project" value="UniProtKB-KW"/>
</dbReference>
<reference evidence="14" key="1">
    <citation type="journal article" date="2010" name="Stand. Genomic Sci.">
        <title>Complete genome sequence of Sulfurimonas autotrophica type strain (OK10).</title>
        <authorList>
            <person name="Sikorski J."/>
            <person name="Munk C."/>
            <person name="Lapidus A."/>
            <person name="Djao O."/>
            <person name="Lucas S."/>
            <person name="Glavina Del Rio T."/>
            <person name="Nolan M."/>
            <person name="Tice H."/>
            <person name="Han C."/>
            <person name="Cheng J."/>
            <person name="Tapia R."/>
            <person name="Goodwin L."/>
            <person name="Pitluck S."/>
            <person name="Liolios K."/>
            <person name="Ivanova N."/>
            <person name="Mavromatis K."/>
            <person name="Mikhailova N."/>
            <person name="Pati A."/>
            <person name="Sims D."/>
            <person name="Meincke L."/>
            <person name="Brettin T."/>
            <person name="Detter J."/>
            <person name="Chen A."/>
            <person name="Palaniappan K."/>
            <person name="Land M."/>
            <person name="Hauser L."/>
            <person name="Chang Y."/>
            <person name="Jeffries C."/>
            <person name="Rohde M."/>
            <person name="Lang E."/>
            <person name="Spring S."/>
            <person name="Goker M."/>
            <person name="Woyke T."/>
            <person name="Bristow J."/>
            <person name="Eisen J."/>
            <person name="Markowitz V."/>
            <person name="Hugenholtz P."/>
            <person name="Kyrpides N."/>
            <person name="Klenk H."/>
        </authorList>
    </citation>
    <scope>NUCLEOTIDE SEQUENCE [LARGE SCALE GENOMIC DNA]</scope>
    <source>
        <strain evidence="14">ATCC BAA-671 / DSM 16294 / JCM 11897 / OK10</strain>
    </source>
</reference>
<keyword evidence="6" id="KW-0378">Hydrolase</keyword>
<evidence type="ECO:0000313" key="13">
    <source>
        <dbReference type="EMBL" id="ADN09312.1"/>
    </source>
</evidence>
<dbReference type="GO" id="GO:0030163">
    <property type="term" value="P:protein catabolic process"/>
    <property type="evidence" value="ECO:0007669"/>
    <property type="project" value="TreeGrafter"/>
</dbReference>
<keyword evidence="11" id="KW-0812">Transmembrane</keyword>
<dbReference type="GO" id="GO:0004176">
    <property type="term" value="F:ATP-dependent peptidase activity"/>
    <property type="evidence" value="ECO:0007669"/>
    <property type="project" value="InterPro"/>
</dbReference>
<dbReference type="InterPro" id="IPR003959">
    <property type="entry name" value="ATPase_AAA_core"/>
</dbReference>
<dbReference type="InterPro" id="IPR041569">
    <property type="entry name" value="AAA_lid_3"/>
</dbReference>
<dbReference type="SMART" id="SM00382">
    <property type="entry name" value="AAA"/>
    <property type="match status" value="1"/>
</dbReference>
<dbReference type="GO" id="GO:0016887">
    <property type="term" value="F:ATP hydrolysis activity"/>
    <property type="evidence" value="ECO:0007669"/>
    <property type="project" value="InterPro"/>
</dbReference>
<dbReference type="Proteomes" id="UP000007803">
    <property type="component" value="Chromosome"/>
</dbReference>
<dbReference type="CDD" id="cd19501">
    <property type="entry name" value="RecA-like_FtsH"/>
    <property type="match status" value="1"/>
</dbReference>
<dbReference type="Pfam" id="PF17862">
    <property type="entry name" value="AAA_lid_3"/>
    <property type="match status" value="1"/>
</dbReference>
<comment type="similarity">
    <text evidence="2">In the C-terminal section; belongs to the peptidase M41 family.</text>
</comment>
<keyword evidence="5 10" id="KW-0547">Nucleotide-binding</keyword>
<dbReference type="InterPro" id="IPR003960">
    <property type="entry name" value="ATPase_AAA_CS"/>
</dbReference>
<keyword evidence="11" id="KW-1133">Transmembrane helix</keyword>
<dbReference type="InterPro" id="IPR027417">
    <property type="entry name" value="P-loop_NTPase"/>
</dbReference>
<dbReference type="eggNOG" id="COG0465">
    <property type="taxonomic scope" value="Bacteria"/>
</dbReference>
<dbReference type="GO" id="GO:0004222">
    <property type="term" value="F:metalloendopeptidase activity"/>
    <property type="evidence" value="ECO:0007669"/>
    <property type="project" value="InterPro"/>
</dbReference>
<dbReference type="GO" id="GO:0046872">
    <property type="term" value="F:metal ion binding"/>
    <property type="evidence" value="ECO:0007669"/>
    <property type="project" value="UniProtKB-KW"/>
</dbReference>
<evidence type="ECO:0000259" key="12">
    <source>
        <dbReference type="SMART" id="SM00382"/>
    </source>
</evidence>
<keyword evidence="3" id="KW-0645">Protease</keyword>
<accession>E0UTE7</accession>
<dbReference type="OrthoDB" id="9809379at2"/>
<organism evidence="13 14">
    <name type="scientific">Sulfurimonas autotrophica (strain ATCC BAA-671 / DSM 16294 / JCM 11897 / OK10)</name>
    <dbReference type="NCBI Taxonomy" id="563040"/>
    <lineage>
        <taxon>Bacteria</taxon>
        <taxon>Pseudomonadati</taxon>
        <taxon>Campylobacterota</taxon>
        <taxon>Epsilonproteobacteria</taxon>
        <taxon>Campylobacterales</taxon>
        <taxon>Sulfurimonadaceae</taxon>
        <taxon>Sulfurimonas</taxon>
    </lineage>
</organism>
<evidence type="ECO:0000256" key="4">
    <source>
        <dbReference type="ARBA" id="ARBA00022723"/>
    </source>
</evidence>
<dbReference type="InterPro" id="IPR037219">
    <property type="entry name" value="Peptidase_M41-like"/>
</dbReference>
<evidence type="ECO:0000256" key="11">
    <source>
        <dbReference type="SAM" id="Phobius"/>
    </source>
</evidence>
<dbReference type="PANTHER" id="PTHR23076:SF97">
    <property type="entry name" value="ATP-DEPENDENT ZINC METALLOPROTEASE YME1L1"/>
    <property type="match status" value="1"/>
</dbReference>
<dbReference type="FunFam" id="3.40.50.300:FF:000352">
    <property type="entry name" value="ATP-dependent zinc metalloprotease FTSH 7, chloroplastic"/>
    <property type="match status" value="1"/>
</dbReference>
<evidence type="ECO:0000256" key="5">
    <source>
        <dbReference type="ARBA" id="ARBA00022741"/>
    </source>
</evidence>